<feature type="transmembrane region" description="Helical" evidence="1">
    <location>
        <begin position="117"/>
        <end position="138"/>
    </location>
</feature>
<keyword evidence="3" id="KW-1185">Reference proteome</keyword>
<name>A0A7U4E714_RUNSL</name>
<dbReference type="RefSeq" id="WP_013929489.1">
    <property type="nucleotide sequence ID" value="NC_015703.1"/>
</dbReference>
<evidence type="ECO:0000313" key="2">
    <source>
        <dbReference type="EMBL" id="AEI50186.1"/>
    </source>
</evidence>
<dbReference type="Proteomes" id="UP000000493">
    <property type="component" value="Chromosome"/>
</dbReference>
<accession>A0A7U4E714</accession>
<protein>
    <submittedName>
        <fullName evidence="2">Uncharacterized protein</fullName>
    </submittedName>
</protein>
<gene>
    <name evidence="2" type="ordered locus">Runsl_3828</name>
</gene>
<sequence length="143" mass="16090">MPDFQVKRALKKLIKHFTETPKALFLTDSAGAFTTAFFLFIIAQHFNTYFGIPTKELTYLSVIAVFFCLYSAVCFFFLQGELTPFIRFIGMANLLYCALTIGLLINHYPSLTMNGAAYFLTETVIICGLSYVELHVAAGNKEQ</sequence>
<feature type="transmembrane region" description="Helical" evidence="1">
    <location>
        <begin position="58"/>
        <end position="78"/>
    </location>
</feature>
<keyword evidence="1" id="KW-1133">Transmembrane helix</keyword>
<organism evidence="2 3">
    <name type="scientific">Runella slithyformis (strain ATCC 29530 / DSM 19594 / LMG 11500 / NCIMB 11436 / LSU 4)</name>
    <dbReference type="NCBI Taxonomy" id="761193"/>
    <lineage>
        <taxon>Bacteria</taxon>
        <taxon>Pseudomonadati</taxon>
        <taxon>Bacteroidota</taxon>
        <taxon>Cytophagia</taxon>
        <taxon>Cytophagales</taxon>
        <taxon>Spirosomataceae</taxon>
        <taxon>Runella</taxon>
    </lineage>
</organism>
<keyword evidence="1" id="KW-0472">Membrane</keyword>
<proteinExistence type="predicted"/>
<feature type="transmembrane region" description="Helical" evidence="1">
    <location>
        <begin position="85"/>
        <end position="105"/>
    </location>
</feature>
<dbReference type="KEGG" id="rsi:Runsl_3828"/>
<reference evidence="2 3" key="2">
    <citation type="journal article" date="2012" name="Stand. Genomic Sci.">
        <title>Complete genome sequence of the aquatic bacterium Runella slithyformis type strain (LSU 4(T)).</title>
        <authorList>
            <person name="Copeland A."/>
            <person name="Zhang X."/>
            <person name="Misra M."/>
            <person name="Lapidus A."/>
            <person name="Nolan M."/>
            <person name="Lucas S."/>
            <person name="Deshpande S."/>
            <person name="Cheng J.F."/>
            <person name="Tapia R."/>
            <person name="Goodwin L.A."/>
            <person name="Pitluck S."/>
            <person name="Liolios K."/>
            <person name="Pagani I."/>
            <person name="Ivanova N."/>
            <person name="Mikhailova N."/>
            <person name="Pati A."/>
            <person name="Chen A."/>
            <person name="Palaniappan K."/>
            <person name="Land M."/>
            <person name="Hauser L."/>
            <person name="Pan C."/>
            <person name="Jeffries C.D."/>
            <person name="Detter J.C."/>
            <person name="Brambilla E.M."/>
            <person name="Rohde M."/>
            <person name="Djao O.D."/>
            <person name="Goker M."/>
            <person name="Sikorski J."/>
            <person name="Tindall B.J."/>
            <person name="Woyke T."/>
            <person name="Bristow J."/>
            <person name="Eisen J.A."/>
            <person name="Markowitz V."/>
            <person name="Hugenholtz P."/>
            <person name="Kyrpides N.C."/>
            <person name="Klenk H.P."/>
            <person name="Mavromatis K."/>
        </authorList>
    </citation>
    <scope>NUCLEOTIDE SEQUENCE [LARGE SCALE GENOMIC DNA]</scope>
    <source>
        <strain evidence="3">ATCC 29530 / DSM 19594 / LMG 11500 / NCIMB 11436 / LSU 4</strain>
    </source>
</reference>
<feature type="transmembrane region" description="Helical" evidence="1">
    <location>
        <begin position="21"/>
        <end position="46"/>
    </location>
</feature>
<reference evidence="3" key="1">
    <citation type="submission" date="2011-06" db="EMBL/GenBank/DDBJ databases">
        <title>The complete genome of chromosome of Runella slithyformis DSM 19594.</title>
        <authorList>
            <consortium name="US DOE Joint Genome Institute (JGI-PGF)"/>
            <person name="Lucas S."/>
            <person name="Han J."/>
            <person name="Lapidus A."/>
            <person name="Bruce D."/>
            <person name="Goodwin L."/>
            <person name="Pitluck S."/>
            <person name="Peters L."/>
            <person name="Kyrpides N."/>
            <person name="Mavromatis K."/>
            <person name="Ivanova N."/>
            <person name="Ovchinnikova G."/>
            <person name="Zhang X."/>
            <person name="Misra M."/>
            <person name="Detter J.C."/>
            <person name="Tapia R."/>
            <person name="Han C."/>
            <person name="Land M."/>
            <person name="Hauser L."/>
            <person name="Markowitz V."/>
            <person name="Cheng J.-F."/>
            <person name="Hugenholtz P."/>
            <person name="Woyke T."/>
            <person name="Wu D."/>
            <person name="Tindall B."/>
            <person name="Faehrich R."/>
            <person name="Brambilla E."/>
            <person name="Klenk H.-P."/>
            <person name="Eisen J.A."/>
        </authorList>
    </citation>
    <scope>NUCLEOTIDE SEQUENCE [LARGE SCALE GENOMIC DNA]</scope>
    <source>
        <strain evidence="3">ATCC 29530 / DSM 19594 / LMG 11500 / NCIMB 11436 / LSU 4</strain>
    </source>
</reference>
<dbReference type="EMBL" id="CP002859">
    <property type="protein sequence ID" value="AEI50186.1"/>
    <property type="molecule type" value="Genomic_DNA"/>
</dbReference>
<evidence type="ECO:0000313" key="3">
    <source>
        <dbReference type="Proteomes" id="UP000000493"/>
    </source>
</evidence>
<dbReference type="AlphaFoldDB" id="A0A7U4E714"/>
<evidence type="ECO:0000256" key="1">
    <source>
        <dbReference type="SAM" id="Phobius"/>
    </source>
</evidence>
<keyword evidence="1" id="KW-0812">Transmembrane</keyword>